<accession>A0ABQ3LL46</accession>
<evidence type="ECO:0000313" key="3">
    <source>
        <dbReference type="EMBL" id="GHH14512.1"/>
    </source>
</evidence>
<feature type="signal peptide" evidence="1">
    <location>
        <begin position="1"/>
        <end position="18"/>
    </location>
</feature>
<evidence type="ECO:0000259" key="2">
    <source>
        <dbReference type="Pfam" id="PF07007"/>
    </source>
</evidence>
<dbReference type="Gene3D" id="1.20.1270.180">
    <property type="match status" value="1"/>
</dbReference>
<protein>
    <recommendedName>
        <fullName evidence="2">Lysozyme inhibitor LprI-like N-terminal domain-containing protein</fullName>
    </recommendedName>
</protein>
<proteinExistence type="predicted"/>
<organism evidence="3 4">
    <name type="scientific">Sphingomonas glacialis</name>
    <dbReference type="NCBI Taxonomy" id="658225"/>
    <lineage>
        <taxon>Bacteria</taxon>
        <taxon>Pseudomonadati</taxon>
        <taxon>Pseudomonadota</taxon>
        <taxon>Alphaproteobacteria</taxon>
        <taxon>Sphingomonadales</taxon>
        <taxon>Sphingomonadaceae</taxon>
        <taxon>Sphingomonas</taxon>
    </lineage>
</organism>
<dbReference type="RefSeq" id="WP_189675831.1">
    <property type="nucleotide sequence ID" value="NZ_BNAQ01000002.1"/>
</dbReference>
<reference evidence="4" key="1">
    <citation type="journal article" date="2019" name="Int. J. Syst. Evol. Microbiol.">
        <title>The Global Catalogue of Microorganisms (GCM) 10K type strain sequencing project: providing services to taxonomists for standard genome sequencing and annotation.</title>
        <authorList>
            <consortium name="The Broad Institute Genomics Platform"/>
            <consortium name="The Broad Institute Genome Sequencing Center for Infectious Disease"/>
            <person name="Wu L."/>
            <person name="Ma J."/>
        </authorList>
    </citation>
    <scope>NUCLEOTIDE SEQUENCE [LARGE SCALE GENOMIC DNA]</scope>
    <source>
        <strain evidence="4">CGMCC 1.8957</strain>
    </source>
</reference>
<evidence type="ECO:0000313" key="4">
    <source>
        <dbReference type="Proteomes" id="UP000652430"/>
    </source>
</evidence>
<sequence>MLLIALLLTAAAPVQTQAAMNRSGGASYAQADAAMTAQWKRTYAYMKGRDAQDTSRGGGFGYAGALLESQRAWLEYRDTQCVIEGGQYAGGSAQGMTMAACRTDLTRARTAQLKSMIWYQ</sequence>
<name>A0ABQ3LL46_9SPHN</name>
<dbReference type="InterPro" id="IPR009739">
    <property type="entry name" value="LprI-like_N"/>
</dbReference>
<keyword evidence="1" id="KW-0732">Signal</keyword>
<feature type="domain" description="Lysozyme inhibitor LprI-like N-terminal" evidence="2">
    <location>
        <begin position="11"/>
        <end position="113"/>
    </location>
</feature>
<feature type="chain" id="PRO_5046928374" description="Lysozyme inhibitor LprI-like N-terminal domain-containing protein" evidence="1">
    <location>
        <begin position="19"/>
        <end position="120"/>
    </location>
</feature>
<dbReference type="Proteomes" id="UP000652430">
    <property type="component" value="Unassembled WGS sequence"/>
</dbReference>
<evidence type="ECO:0000256" key="1">
    <source>
        <dbReference type="SAM" id="SignalP"/>
    </source>
</evidence>
<dbReference type="Pfam" id="PF07007">
    <property type="entry name" value="LprI"/>
    <property type="match status" value="1"/>
</dbReference>
<gene>
    <name evidence="3" type="ORF">GCM10008023_16300</name>
</gene>
<comment type="caution">
    <text evidence="3">The sequence shown here is derived from an EMBL/GenBank/DDBJ whole genome shotgun (WGS) entry which is preliminary data.</text>
</comment>
<dbReference type="EMBL" id="BNAQ01000002">
    <property type="protein sequence ID" value="GHH14512.1"/>
    <property type="molecule type" value="Genomic_DNA"/>
</dbReference>
<keyword evidence="4" id="KW-1185">Reference proteome</keyword>